<evidence type="ECO:0000256" key="1">
    <source>
        <dbReference type="ARBA" id="ARBA00023268"/>
    </source>
</evidence>
<proteinExistence type="predicted"/>
<dbReference type="InterPro" id="IPR016039">
    <property type="entry name" value="Thiolase-like"/>
</dbReference>
<evidence type="ECO:0000259" key="2">
    <source>
        <dbReference type="Pfam" id="PF00109"/>
    </source>
</evidence>
<comment type="caution">
    <text evidence="3">The sequence shown here is derived from an EMBL/GenBank/DDBJ whole genome shotgun (WGS) entry which is preliminary data.</text>
</comment>
<dbReference type="InterPro" id="IPR050091">
    <property type="entry name" value="PKS_NRPS_Biosynth_Enz"/>
</dbReference>
<dbReference type="InterPro" id="IPR014030">
    <property type="entry name" value="Ketoacyl_synth_N"/>
</dbReference>
<sequence length="125" mass="13790">MADHSPVPIPIVGIGCRPPGGVADTEQLWQLLVEGRNAWSPLPAERYNEDAFYHPDPDNNGTINHRGGYFISQNIAAFDAAFFGVSLMDAYATLSNVCRSRSHTKLLKTQAFPFECFGLSCYVHT</sequence>
<dbReference type="Gene3D" id="3.40.47.10">
    <property type="match status" value="1"/>
</dbReference>
<feature type="domain" description="Beta-ketoacyl synthase-like N-terminal" evidence="2">
    <location>
        <begin position="8"/>
        <end position="90"/>
    </location>
</feature>
<organism evidence="3 4">
    <name type="scientific">Stereocaulon virgatum</name>
    <dbReference type="NCBI Taxonomy" id="373712"/>
    <lineage>
        <taxon>Eukaryota</taxon>
        <taxon>Fungi</taxon>
        <taxon>Dikarya</taxon>
        <taxon>Ascomycota</taxon>
        <taxon>Pezizomycotina</taxon>
        <taxon>Lecanoromycetes</taxon>
        <taxon>OSLEUM clade</taxon>
        <taxon>Lecanoromycetidae</taxon>
        <taxon>Lecanorales</taxon>
        <taxon>Lecanorineae</taxon>
        <taxon>Stereocaulaceae</taxon>
        <taxon>Stereocaulon</taxon>
    </lineage>
</organism>
<gene>
    <name evidence="3" type="ORF">N7G274_008878</name>
</gene>
<reference evidence="3 4" key="1">
    <citation type="submission" date="2024-09" db="EMBL/GenBank/DDBJ databases">
        <title>Rethinking Asexuality: The Enigmatic Case of Functional Sexual Genes in Lepraria (Stereocaulaceae).</title>
        <authorList>
            <person name="Doellman M."/>
            <person name="Sun Y."/>
            <person name="Barcenas-Pena A."/>
            <person name="Lumbsch H.T."/>
            <person name="Grewe F."/>
        </authorList>
    </citation>
    <scope>NUCLEOTIDE SEQUENCE [LARGE SCALE GENOMIC DNA]</scope>
    <source>
        <strain evidence="3 4">Mercado 3170</strain>
    </source>
</reference>
<dbReference type="PANTHER" id="PTHR43775">
    <property type="entry name" value="FATTY ACID SYNTHASE"/>
    <property type="match status" value="1"/>
</dbReference>
<accession>A0ABR3ZYC4</accession>
<protein>
    <recommendedName>
        <fullName evidence="2">Beta-ketoacyl synthase-like N-terminal domain-containing protein</fullName>
    </recommendedName>
</protein>
<dbReference type="PANTHER" id="PTHR43775:SF22">
    <property type="entry name" value="SYNTHASE, PUTATIVE (JCVI)-RELATED"/>
    <property type="match status" value="1"/>
</dbReference>
<keyword evidence="4" id="KW-1185">Reference proteome</keyword>
<name>A0ABR3ZYC4_9LECA</name>
<dbReference type="Pfam" id="PF00109">
    <property type="entry name" value="ketoacyl-synt"/>
    <property type="match status" value="1"/>
</dbReference>
<dbReference type="Proteomes" id="UP001590950">
    <property type="component" value="Unassembled WGS sequence"/>
</dbReference>
<dbReference type="EMBL" id="JBEFKJ010000033">
    <property type="protein sequence ID" value="KAL2038229.1"/>
    <property type="molecule type" value="Genomic_DNA"/>
</dbReference>
<evidence type="ECO:0000313" key="3">
    <source>
        <dbReference type="EMBL" id="KAL2038229.1"/>
    </source>
</evidence>
<dbReference type="SUPFAM" id="SSF53901">
    <property type="entry name" value="Thiolase-like"/>
    <property type="match status" value="1"/>
</dbReference>
<keyword evidence="1" id="KW-0511">Multifunctional enzyme</keyword>
<evidence type="ECO:0000313" key="4">
    <source>
        <dbReference type="Proteomes" id="UP001590950"/>
    </source>
</evidence>